<dbReference type="InterPro" id="IPR037004">
    <property type="entry name" value="Exonuc_VII_ssu_sf"/>
</dbReference>
<dbReference type="GO" id="GO:0008855">
    <property type="term" value="F:exodeoxyribonuclease VII activity"/>
    <property type="evidence" value="ECO:0007669"/>
    <property type="project" value="UniProtKB-UniRule"/>
</dbReference>
<dbReference type="Pfam" id="PF02609">
    <property type="entry name" value="Exonuc_VII_S"/>
    <property type="match status" value="1"/>
</dbReference>
<dbReference type="SUPFAM" id="SSF116842">
    <property type="entry name" value="XseB-like"/>
    <property type="match status" value="1"/>
</dbReference>
<proteinExistence type="inferred from homology"/>
<feature type="region of interest" description="Disordered" evidence="7">
    <location>
        <begin position="1"/>
        <end position="24"/>
    </location>
</feature>
<evidence type="ECO:0000313" key="8">
    <source>
        <dbReference type="EMBL" id="MBB4662576.1"/>
    </source>
</evidence>
<dbReference type="GO" id="GO:0009318">
    <property type="term" value="C:exodeoxyribonuclease VII complex"/>
    <property type="evidence" value="ECO:0007669"/>
    <property type="project" value="UniProtKB-UniRule"/>
</dbReference>
<comment type="similarity">
    <text evidence="1">Belongs to the XseB family.</text>
</comment>
<organism evidence="8 9">
    <name type="scientific">Conexibacter arvalis</name>
    <dbReference type="NCBI Taxonomy" id="912552"/>
    <lineage>
        <taxon>Bacteria</taxon>
        <taxon>Bacillati</taxon>
        <taxon>Actinomycetota</taxon>
        <taxon>Thermoleophilia</taxon>
        <taxon>Solirubrobacterales</taxon>
        <taxon>Conexibacteraceae</taxon>
        <taxon>Conexibacter</taxon>
    </lineage>
</organism>
<feature type="region of interest" description="Disordered" evidence="7">
    <location>
        <begin position="85"/>
        <end position="113"/>
    </location>
</feature>
<keyword evidence="4 8" id="KW-0378">Hydrolase</keyword>
<evidence type="ECO:0000256" key="5">
    <source>
        <dbReference type="ARBA" id="ARBA00022839"/>
    </source>
</evidence>
<name>A0A840ICL5_9ACTN</name>
<dbReference type="Proteomes" id="UP000585272">
    <property type="component" value="Unassembled WGS sequence"/>
</dbReference>
<dbReference type="EMBL" id="JACHNU010000002">
    <property type="protein sequence ID" value="MBB4662576.1"/>
    <property type="molecule type" value="Genomic_DNA"/>
</dbReference>
<keyword evidence="5" id="KW-0269">Exonuclease</keyword>
<dbReference type="GO" id="GO:0006308">
    <property type="term" value="P:DNA catabolic process"/>
    <property type="evidence" value="ECO:0007669"/>
    <property type="project" value="UniProtKB-UniRule"/>
</dbReference>
<comment type="caution">
    <text evidence="8">The sequence shown here is derived from an EMBL/GenBank/DDBJ whole genome shotgun (WGS) entry which is preliminary data.</text>
</comment>
<keyword evidence="9" id="KW-1185">Reference proteome</keyword>
<evidence type="ECO:0000256" key="7">
    <source>
        <dbReference type="SAM" id="MobiDB-lite"/>
    </source>
</evidence>
<sequence length="113" mass="11412">MSSVQMDIGGDTSDPGGGEQLSYERASARIEEIIRRLDSGEAGLRETLELVAEGRRLVEFCAGELEAVGRGLEELRLDELVARLERGGEEGPGGGGSPGGPGGAGGPGGGFGG</sequence>
<protein>
    <recommendedName>
        <fullName evidence="6">Exodeoxyribonuclease VII small subunit</fullName>
        <ecNumber evidence="6">3.1.11.6</ecNumber>
    </recommendedName>
</protein>
<dbReference type="Gene3D" id="1.10.287.1040">
    <property type="entry name" value="Exonuclease VII, small subunit"/>
    <property type="match status" value="1"/>
</dbReference>
<keyword evidence="2" id="KW-0963">Cytoplasm</keyword>
<evidence type="ECO:0000256" key="4">
    <source>
        <dbReference type="ARBA" id="ARBA00022801"/>
    </source>
</evidence>
<evidence type="ECO:0000256" key="2">
    <source>
        <dbReference type="ARBA" id="ARBA00022490"/>
    </source>
</evidence>
<accession>A0A840ICL5</accession>
<reference evidence="8 9" key="1">
    <citation type="submission" date="2020-08" db="EMBL/GenBank/DDBJ databases">
        <title>Genomic Encyclopedia of Archaeal and Bacterial Type Strains, Phase II (KMG-II): from individual species to whole genera.</title>
        <authorList>
            <person name="Goeker M."/>
        </authorList>
    </citation>
    <scope>NUCLEOTIDE SEQUENCE [LARGE SCALE GENOMIC DNA]</scope>
    <source>
        <strain evidence="8 9">DSM 23288</strain>
    </source>
</reference>
<evidence type="ECO:0000256" key="6">
    <source>
        <dbReference type="NCBIfam" id="TIGR01280"/>
    </source>
</evidence>
<evidence type="ECO:0000313" key="9">
    <source>
        <dbReference type="Proteomes" id="UP000585272"/>
    </source>
</evidence>
<keyword evidence="3" id="KW-0540">Nuclease</keyword>
<dbReference type="RefSeq" id="WP_183341851.1">
    <property type="nucleotide sequence ID" value="NZ_JACHNU010000002.1"/>
</dbReference>
<evidence type="ECO:0000256" key="3">
    <source>
        <dbReference type="ARBA" id="ARBA00022722"/>
    </source>
</evidence>
<dbReference type="NCBIfam" id="TIGR01280">
    <property type="entry name" value="xseB"/>
    <property type="match status" value="1"/>
</dbReference>
<dbReference type="EC" id="3.1.11.6" evidence="6"/>
<feature type="compositionally biased region" description="Gly residues" evidence="7">
    <location>
        <begin position="90"/>
        <end position="113"/>
    </location>
</feature>
<evidence type="ECO:0000256" key="1">
    <source>
        <dbReference type="ARBA" id="ARBA00009998"/>
    </source>
</evidence>
<dbReference type="InterPro" id="IPR003761">
    <property type="entry name" value="Exonuc_VII_S"/>
</dbReference>
<dbReference type="AlphaFoldDB" id="A0A840ICL5"/>
<gene>
    <name evidence="8" type="ORF">BDZ31_002162</name>
</gene>